<name>A0ABS6T316_9RHOB</name>
<keyword evidence="4" id="KW-1185">Reference proteome</keyword>
<dbReference type="Proteomes" id="UP000756530">
    <property type="component" value="Unassembled WGS sequence"/>
</dbReference>
<reference evidence="3 4" key="1">
    <citation type="submission" date="2021-05" db="EMBL/GenBank/DDBJ databases">
        <title>Culturable bacteria isolated from Daya Bay.</title>
        <authorList>
            <person name="Zheng W."/>
            <person name="Yu S."/>
            <person name="Huang Y."/>
        </authorList>
    </citation>
    <scope>NUCLEOTIDE SEQUENCE [LARGE SCALE GENOMIC DNA]</scope>
    <source>
        <strain evidence="3 4">DP4N28-5</strain>
    </source>
</reference>
<dbReference type="InterPro" id="IPR002035">
    <property type="entry name" value="VWF_A"/>
</dbReference>
<protein>
    <submittedName>
        <fullName evidence="3">VWA domain-containing protein</fullName>
    </submittedName>
</protein>
<dbReference type="RefSeq" id="WP_218392730.1">
    <property type="nucleotide sequence ID" value="NZ_JAHUZE010000002.1"/>
</dbReference>
<dbReference type="Pfam" id="PF00092">
    <property type="entry name" value="VWA"/>
    <property type="match status" value="1"/>
</dbReference>
<dbReference type="EMBL" id="JAHUZE010000002">
    <property type="protein sequence ID" value="MBV7379617.1"/>
    <property type="molecule type" value="Genomic_DNA"/>
</dbReference>
<dbReference type="SMART" id="SM00327">
    <property type="entry name" value="VWA"/>
    <property type="match status" value="1"/>
</dbReference>
<proteinExistence type="predicted"/>
<evidence type="ECO:0000256" key="1">
    <source>
        <dbReference type="SAM" id="SignalP"/>
    </source>
</evidence>
<gene>
    <name evidence="3" type="ORF">KJP28_11830</name>
</gene>
<evidence type="ECO:0000259" key="2">
    <source>
        <dbReference type="PROSITE" id="PS50234"/>
    </source>
</evidence>
<feature type="chain" id="PRO_5046977139" evidence="1">
    <location>
        <begin position="23"/>
        <end position="379"/>
    </location>
</feature>
<evidence type="ECO:0000313" key="3">
    <source>
        <dbReference type="EMBL" id="MBV7379617.1"/>
    </source>
</evidence>
<sequence length="379" mass="40066">MKLTVIRLAAAALIVPSGAAQAQEGSPDCTAVFADLYADISDTVPVDLDQCEPDTPVYVLDECTPPESFTPGAVTTHLILAIDASGSMAGPAGGLSKMEAAKREAQRFLTEVHDDIEVGLMVYGHEGTNQPEGKDVSCAATELIHGFDTRRSELDGTIAGLQPTGWTPLAGVLDHAGEVVAALPLEEGEPGPVPVVYLISDGEETCDGDPVTSAKALIDAGVSTHVNTIGFGVDAVTAAQLEAIAEAGGGTYYPAKDARALQDQLDAIRETEAAAARYRYCVDLNAGKIAMATHNEIIKMTGCFQRNNPQQRMSALMRAVNEARDTGGPVAECALEISRMALAENRKTAKWLVDRTGPMNEKVLEEIEALYRDAGLRDD</sequence>
<keyword evidence="1" id="KW-0732">Signal</keyword>
<organism evidence="3 4">
    <name type="scientific">Maritimibacter dapengensis</name>
    <dbReference type="NCBI Taxonomy" id="2836868"/>
    <lineage>
        <taxon>Bacteria</taxon>
        <taxon>Pseudomonadati</taxon>
        <taxon>Pseudomonadota</taxon>
        <taxon>Alphaproteobacteria</taxon>
        <taxon>Rhodobacterales</taxon>
        <taxon>Roseobacteraceae</taxon>
        <taxon>Maritimibacter</taxon>
    </lineage>
</organism>
<accession>A0ABS6T316</accession>
<feature type="domain" description="VWFA" evidence="2">
    <location>
        <begin position="77"/>
        <end position="268"/>
    </location>
</feature>
<evidence type="ECO:0000313" key="4">
    <source>
        <dbReference type="Proteomes" id="UP000756530"/>
    </source>
</evidence>
<feature type="signal peptide" evidence="1">
    <location>
        <begin position="1"/>
        <end position="22"/>
    </location>
</feature>
<dbReference type="PROSITE" id="PS50234">
    <property type="entry name" value="VWFA"/>
    <property type="match status" value="1"/>
</dbReference>
<comment type="caution">
    <text evidence="3">The sequence shown here is derived from an EMBL/GenBank/DDBJ whole genome shotgun (WGS) entry which is preliminary data.</text>
</comment>